<name>A0AAN7MUH5_MYCAM</name>
<evidence type="ECO:0000313" key="2">
    <source>
        <dbReference type="Proteomes" id="UP001333110"/>
    </source>
</evidence>
<keyword evidence="2" id="KW-1185">Reference proteome</keyword>
<reference evidence="1 2" key="1">
    <citation type="journal article" date="2023" name="J. Hered.">
        <title>Chromosome-level genome of the wood stork (Mycteria americana) provides insight into avian chromosome evolution.</title>
        <authorList>
            <person name="Flamio R. Jr."/>
            <person name="Ramstad K.M."/>
        </authorList>
    </citation>
    <scope>NUCLEOTIDE SEQUENCE [LARGE SCALE GENOMIC DNA]</scope>
    <source>
        <strain evidence="1">JAX WOST 10</strain>
    </source>
</reference>
<gene>
    <name evidence="1" type="ORF">QYF61_015657</name>
</gene>
<proteinExistence type="predicted"/>
<dbReference type="EMBL" id="JAUNZN010000009">
    <property type="protein sequence ID" value="KAK4816343.1"/>
    <property type="molecule type" value="Genomic_DNA"/>
</dbReference>
<accession>A0AAN7MUH5</accession>
<dbReference type="Proteomes" id="UP001333110">
    <property type="component" value="Unassembled WGS sequence"/>
</dbReference>
<comment type="caution">
    <text evidence="1">The sequence shown here is derived from an EMBL/GenBank/DDBJ whole genome shotgun (WGS) entry which is preliminary data.</text>
</comment>
<protein>
    <submittedName>
        <fullName evidence="1">Uncharacterized protein</fullName>
    </submittedName>
</protein>
<dbReference type="AlphaFoldDB" id="A0AAN7MUH5"/>
<evidence type="ECO:0000313" key="1">
    <source>
        <dbReference type="EMBL" id="KAK4816343.1"/>
    </source>
</evidence>
<organism evidence="1 2">
    <name type="scientific">Mycteria americana</name>
    <name type="common">Wood stork</name>
    <dbReference type="NCBI Taxonomy" id="33587"/>
    <lineage>
        <taxon>Eukaryota</taxon>
        <taxon>Metazoa</taxon>
        <taxon>Chordata</taxon>
        <taxon>Craniata</taxon>
        <taxon>Vertebrata</taxon>
        <taxon>Euteleostomi</taxon>
        <taxon>Archelosauria</taxon>
        <taxon>Archosauria</taxon>
        <taxon>Dinosauria</taxon>
        <taxon>Saurischia</taxon>
        <taxon>Theropoda</taxon>
        <taxon>Coelurosauria</taxon>
        <taxon>Aves</taxon>
        <taxon>Neognathae</taxon>
        <taxon>Neoaves</taxon>
        <taxon>Aequornithes</taxon>
        <taxon>Ciconiiformes</taxon>
        <taxon>Ciconiidae</taxon>
        <taxon>Mycteria</taxon>
    </lineage>
</organism>
<sequence length="226" mass="25464">MADKHTYQPITHLPPALFTALPLIFPLLASEDKILDDWSRKIDLYYIAEDDCIGDSYPSMCTAFGMIAPRSMAIRRESREVLQPSDHFRGPPLDPLQQLPVLLVLRAPELDAVLQLFVHQYPQVLFRRAALDHIIPQSVLKLRIVLTQDPALGLVEPHEVHTGPLLQLVQVPLDDIPSFWCVSCTTQLGVICKLAEGALDLSVNVTDENIEQRWSQYGPLRDTTCH</sequence>